<evidence type="ECO:0000256" key="6">
    <source>
        <dbReference type="ARBA" id="ARBA00022777"/>
    </source>
</evidence>
<dbReference type="InterPro" id="IPR043129">
    <property type="entry name" value="ATPase_NBD"/>
</dbReference>
<dbReference type="NCBIfam" id="NF000756">
    <property type="entry name" value="PRK00047.1"/>
    <property type="match status" value="1"/>
</dbReference>
<dbReference type="GO" id="GO:0019563">
    <property type="term" value="P:glycerol catabolic process"/>
    <property type="evidence" value="ECO:0007669"/>
    <property type="project" value="UniProtKB-UniPathway"/>
</dbReference>
<dbReference type="Proteomes" id="UP000274756">
    <property type="component" value="Unassembled WGS sequence"/>
</dbReference>
<evidence type="ECO:0000313" key="17">
    <source>
        <dbReference type="Proteomes" id="UP000274756"/>
    </source>
</evidence>
<evidence type="ECO:0000256" key="11">
    <source>
        <dbReference type="ARBA" id="ARBA00071571"/>
    </source>
</evidence>
<sequence>MKSNLVGAIDQGTSSSRFIIFDISLKKVVASHQEKISQFCPKSGWVEICPKQIYDSVMKCIEEACKKLSRTNYSVSQIRSVGLANQRETTIVWDSSCGEPLFNAIVWLDCRTAQLADEFIEKTPDKSKDFLKSKTGLPIHSYFSALKIRWLLDNVNEVQNSLQRGTLMFGTVDSWLLWKLTGKHITDVTNASRTLLMDLNKLDWSLELCKFFKIPRSILPKICSSAEFYSNILHGPLKGIPFTGCLGDQQAAMLGQNCIQYTDIKSTYGTGTFVLCNTGTNLIISKNGLLSSIGYQLGKNTSVTYVLEGSGSIGGNSVRFLRDNLAIINNLSEVENLANSVKDSGGVIFVPSFSGLFAPYWDSTARGTMFGLDQSTRKGHIVRAVLQAICCQTAELIDAFENDLGAKCVLGKLKIDGKVTSNVLFNQMLSDTIGRSIFCCPLAEATSWGAALASAIGANIISVDELNSFSFDKNAIKYDAKGNNEERMKLMFAWKEAIKRTQNWIS</sequence>
<keyword evidence="8" id="KW-0067">ATP-binding</keyword>
<dbReference type="GO" id="GO:0004370">
    <property type="term" value="F:glycerol kinase activity"/>
    <property type="evidence" value="ECO:0007669"/>
    <property type="project" value="UniProtKB-EC"/>
</dbReference>
<dbReference type="PROSITE" id="PS00445">
    <property type="entry name" value="FGGY_KINASES_2"/>
    <property type="match status" value="1"/>
</dbReference>
<dbReference type="Pfam" id="PF02782">
    <property type="entry name" value="FGGY_C"/>
    <property type="match status" value="1"/>
</dbReference>
<comment type="pathway">
    <text evidence="1">Polyol metabolism; glycerol degradation via glycerol kinase pathway; sn-glycerol 3-phosphate from glycerol: step 1/1.</text>
</comment>
<evidence type="ECO:0000313" key="15">
    <source>
        <dbReference type="EMBL" id="VDN55534.1"/>
    </source>
</evidence>
<comment type="catalytic activity">
    <reaction evidence="10">
        <text>glycerol + ATP = sn-glycerol 3-phosphate + ADP + H(+)</text>
        <dbReference type="Rhea" id="RHEA:21644"/>
        <dbReference type="ChEBI" id="CHEBI:15378"/>
        <dbReference type="ChEBI" id="CHEBI:17754"/>
        <dbReference type="ChEBI" id="CHEBI:30616"/>
        <dbReference type="ChEBI" id="CHEBI:57597"/>
        <dbReference type="ChEBI" id="CHEBI:456216"/>
        <dbReference type="EC" id="2.7.1.30"/>
    </reaction>
</comment>
<evidence type="ECO:0000256" key="2">
    <source>
        <dbReference type="ARBA" id="ARBA00009156"/>
    </source>
</evidence>
<dbReference type="GO" id="GO:0006641">
    <property type="term" value="P:triglyceride metabolic process"/>
    <property type="evidence" value="ECO:0007669"/>
    <property type="project" value="TreeGrafter"/>
</dbReference>
<dbReference type="Pfam" id="PF00370">
    <property type="entry name" value="FGGY_N"/>
    <property type="match status" value="1"/>
</dbReference>
<dbReference type="GO" id="GO:0005739">
    <property type="term" value="C:mitochondrion"/>
    <property type="evidence" value="ECO:0007669"/>
    <property type="project" value="TreeGrafter"/>
</dbReference>
<reference evidence="18" key="1">
    <citation type="submission" date="2017-02" db="UniProtKB">
        <authorList>
            <consortium name="WormBaseParasite"/>
        </authorList>
    </citation>
    <scope>IDENTIFICATION</scope>
</reference>
<keyword evidence="4 12" id="KW-0808">Transferase</keyword>
<keyword evidence="6 12" id="KW-0418">Kinase</keyword>
<dbReference type="PANTHER" id="PTHR10196">
    <property type="entry name" value="SUGAR KINASE"/>
    <property type="match status" value="1"/>
</dbReference>
<reference evidence="15 17" key="2">
    <citation type="submission" date="2018-11" db="EMBL/GenBank/DDBJ databases">
        <authorList>
            <consortium name="Pathogen Informatics"/>
        </authorList>
    </citation>
    <scope>NUCLEOTIDE SEQUENCE [LARGE SCALE GENOMIC DNA]</scope>
</reference>
<feature type="domain" description="Carbohydrate kinase FGGY N-terminal" evidence="13">
    <location>
        <begin position="6"/>
        <end position="255"/>
    </location>
</feature>
<evidence type="ECO:0000313" key="18">
    <source>
        <dbReference type="WBParaSite" id="DME_0000114701-mRNA-1"/>
    </source>
</evidence>
<dbReference type="InterPro" id="IPR018484">
    <property type="entry name" value="FGGY_N"/>
</dbReference>
<accession>A0A0N4U354</accession>
<keyword evidence="7" id="KW-0319">Glycerol metabolism</keyword>
<evidence type="ECO:0000259" key="14">
    <source>
        <dbReference type="Pfam" id="PF02782"/>
    </source>
</evidence>
<name>A0A0N4U354_DRAME</name>
<protein>
    <recommendedName>
        <fullName evidence="11">Probable glycerol kinase</fullName>
        <ecNumber evidence="3">2.7.1.30</ecNumber>
    </recommendedName>
    <alternativeName>
        <fullName evidence="9">ATP:glycerol 3-phosphotransferase</fullName>
    </alternativeName>
</protein>
<dbReference type="PROSITE" id="PS00933">
    <property type="entry name" value="FGGY_KINASES_1"/>
    <property type="match status" value="1"/>
</dbReference>
<evidence type="ECO:0000256" key="8">
    <source>
        <dbReference type="ARBA" id="ARBA00022840"/>
    </source>
</evidence>
<dbReference type="EMBL" id="UYYG01001152">
    <property type="protein sequence ID" value="VDN55534.1"/>
    <property type="molecule type" value="Genomic_DNA"/>
</dbReference>
<evidence type="ECO:0000256" key="7">
    <source>
        <dbReference type="ARBA" id="ARBA00022798"/>
    </source>
</evidence>
<dbReference type="UniPathway" id="UPA00618">
    <property type="reaction ID" value="UER00672"/>
</dbReference>
<dbReference type="InterPro" id="IPR000577">
    <property type="entry name" value="Carb_kinase_FGGY"/>
</dbReference>
<evidence type="ECO:0000256" key="9">
    <source>
        <dbReference type="ARBA" id="ARBA00043149"/>
    </source>
</evidence>
<dbReference type="Proteomes" id="UP000038040">
    <property type="component" value="Unplaced"/>
</dbReference>
<evidence type="ECO:0000256" key="12">
    <source>
        <dbReference type="RuleBase" id="RU003733"/>
    </source>
</evidence>
<dbReference type="InterPro" id="IPR018483">
    <property type="entry name" value="Carb_kinase_FGGY_CS"/>
</dbReference>
<evidence type="ECO:0000313" key="16">
    <source>
        <dbReference type="Proteomes" id="UP000038040"/>
    </source>
</evidence>
<feature type="domain" description="Carbohydrate kinase FGGY C-terminal" evidence="14">
    <location>
        <begin position="266"/>
        <end position="457"/>
    </location>
</feature>
<dbReference type="PANTHER" id="PTHR10196:SF69">
    <property type="entry name" value="GLYCEROL KINASE"/>
    <property type="match status" value="1"/>
</dbReference>
<evidence type="ECO:0000259" key="13">
    <source>
        <dbReference type="Pfam" id="PF00370"/>
    </source>
</evidence>
<dbReference type="OrthoDB" id="5422795at2759"/>
<keyword evidence="17" id="KW-1185">Reference proteome</keyword>
<dbReference type="GO" id="GO:0005524">
    <property type="term" value="F:ATP binding"/>
    <property type="evidence" value="ECO:0007669"/>
    <property type="project" value="UniProtKB-KW"/>
</dbReference>
<dbReference type="NCBIfam" id="TIGR01311">
    <property type="entry name" value="glycerol_kin"/>
    <property type="match status" value="1"/>
</dbReference>
<dbReference type="WBParaSite" id="DME_0000114701-mRNA-1">
    <property type="protein sequence ID" value="DME_0000114701-mRNA-1"/>
    <property type="gene ID" value="DME_0000114701"/>
</dbReference>
<gene>
    <name evidence="15" type="ORF">DME_LOCUS5507</name>
</gene>
<dbReference type="InterPro" id="IPR005999">
    <property type="entry name" value="Glycerol_kin"/>
</dbReference>
<evidence type="ECO:0000256" key="1">
    <source>
        <dbReference type="ARBA" id="ARBA00005190"/>
    </source>
</evidence>
<proteinExistence type="inferred from homology"/>
<dbReference type="PIRSF" id="PIRSF000538">
    <property type="entry name" value="GlpK"/>
    <property type="match status" value="1"/>
</dbReference>
<dbReference type="InterPro" id="IPR018485">
    <property type="entry name" value="FGGY_C"/>
</dbReference>
<organism evidence="16 18">
    <name type="scientific">Dracunculus medinensis</name>
    <name type="common">Guinea worm</name>
    <dbReference type="NCBI Taxonomy" id="318479"/>
    <lineage>
        <taxon>Eukaryota</taxon>
        <taxon>Metazoa</taxon>
        <taxon>Ecdysozoa</taxon>
        <taxon>Nematoda</taxon>
        <taxon>Chromadorea</taxon>
        <taxon>Rhabditida</taxon>
        <taxon>Spirurina</taxon>
        <taxon>Dracunculoidea</taxon>
        <taxon>Dracunculidae</taxon>
        <taxon>Dracunculus</taxon>
    </lineage>
</organism>
<evidence type="ECO:0000256" key="10">
    <source>
        <dbReference type="ARBA" id="ARBA00052101"/>
    </source>
</evidence>
<dbReference type="AlphaFoldDB" id="A0A0N4U354"/>
<dbReference type="SUPFAM" id="SSF53067">
    <property type="entry name" value="Actin-like ATPase domain"/>
    <property type="match status" value="2"/>
</dbReference>
<evidence type="ECO:0000256" key="5">
    <source>
        <dbReference type="ARBA" id="ARBA00022741"/>
    </source>
</evidence>
<dbReference type="STRING" id="318479.A0A0N4U354"/>
<dbReference type="Gene3D" id="3.30.420.40">
    <property type="match status" value="2"/>
</dbReference>
<evidence type="ECO:0000256" key="4">
    <source>
        <dbReference type="ARBA" id="ARBA00022679"/>
    </source>
</evidence>
<dbReference type="GO" id="GO:0046167">
    <property type="term" value="P:glycerol-3-phosphate biosynthetic process"/>
    <property type="evidence" value="ECO:0007669"/>
    <property type="project" value="TreeGrafter"/>
</dbReference>
<comment type="similarity">
    <text evidence="2 12">Belongs to the FGGY kinase family.</text>
</comment>
<evidence type="ECO:0000256" key="3">
    <source>
        <dbReference type="ARBA" id="ARBA00012099"/>
    </source>
</evidence>
<dbReference type="EC" id="2.7.1.30" evidence="3"/>
<dbReference type="FunFam" id="3.30.420.40:FF:000177">
    <property type="entry name" value="Glycerol kinase"/>
    <property type="match status" value="1"/>
</dbReference>
<keyword evidence="5" id="KW-0547">Nucleotide-binding</keyword>